<organism evidence="3 4">
    <name type="scientific">Arsukibacterium indicum</name>
    <dbReference type="NCBI Taxonomy" id="2848612"/>
    <lineage>
        <taxon>Bacteria</taxon>
        <taxon>Pseudomonadati</taxon>
        <taxon>Pseudomonadota</taxon>
        <taxon>Gammaproteobacteria</taxon>
        <taxon>Chromatiales</taxon>
        <taxon>Chromatiaceae</taxon>
        <taxon>Arsukibacterium</taxon>
    </lineage>
</organism>
<feature type="domain" description="DinB-like" evidence="2">
    <location>
        <begin position="16"/>
        <end position="146"/>
    </location>
</feature>
<dbReference type="Proteomes" id="UP000704611">
    <property type="component" value="Unassembled WGS sequence"/>
</dbReference>
<name>A0ABS6MI99_9GAMM</name>
<dbReference type="PANTHER" id="PTHR23150">
    <property type="entry name" value="SULFATASE MODIFYING FACTOR 1, 2"/>
    <property type="match status" value="1"/>
</dbReference>
<gene>
    <name evidence="3" type="primary">egtB</name>
    <name evidence="3" type="ORF">KQY15_05460</name>
</gene>
<evidence type="ECO:0000259" key="1">
    <source>
        <dbReference type="Pfam" id="PF03781"/>
    </source>
</evidence>
<proteinExistence type="predicted"/>
<dbReference type="Pfam" id="PF12867">
    <property type="entry name" value="DinB_2"/>
    <property type="match status" value="1"/>
</dbReference>
<evidence type="ECO:0000259" key="2">
    <source>
        <dbReference type="Pfam" id="PF12867"/>
    </source>
</evidence>
<comment type="caution">
    <text evidence="3">The sequence shown here is derived from an EMBL/GenBank/DDBJ whole genome shotgun (WGS) entry which is preliminary data.</text>
</comment>
<dbReference type="InterPro" id="IPR051043">
    <property type="entry name" value="Sulfatase_Mod_Factor_Kinase"/>
</dbReference>
<reference evidence="3 4" key="1">
    <citation type="submission" date="2021-06" db="EMBL/GenBank/DDBJ databases">
        <title>Rheinheimera indica sp. nov., isolated from deep-sea sediment.</title>
        <authorList>
            <person name="Wang Z."/>
            <person name="Zhang X.-Y."/>
        </authorList>
    </citation>
    <scope>NUCLEOTIDE SEQUENCE [LARGE SCALE GENOMIC DNA]</scope>
    <source>
        <strain evidence="3 4">SM2107</strain>
    </source>
</reference>
<feature type="domain" description="Sulfatase-modifying factor enzyme-like" evidence="1">
    <location>
        <begin position="341"/>
        <end position="422"/>
    </location>
</feature>
<accession>A0ABS6MI99</accession>
<evidence type="ECO:0000313" key="3">
    <source>
        <dbReference type="EMBL" id="MBV2128538.1"/>
    </source>
</evidence>
<keyword evidence="4" id="KW-1185">Reference proteome</keyword>
<dbReference type="NCBIfam" id="TIGR03440">
    <property type="entry name" value="egtB_TIGR03440"/>
    <property type="match status" value="1"/>
</dbReference>
<protein>
    <submittedName>
        <fullName evidence="3">Ergothioneine biosynthesis protein EgtB</fullName>
    </submittedName>
</protein>
<dbReference type="Pfam" id="PF03781">
    <property type="entry name" value="FGE-sulfatase"/>
    <property type="match status" value="2"/>
</dbReference>
<dbReference type="PANTHER" id="PTHR23150:SF36">
    <property type="entry name" value="HERCYNINE OXYGENASE"/>
    <property type="match status" value="1"/>
</dbReference>
<feature type="domain" description="Sulfatase-modifying factor enzyme-like" evidence="1">
    <location>
        <begin position="184"/>
        <end position="319"/>
    </location>
</feature>
<dbReference type="InterPro" id="IPR024775">
    <property type="entry name" value="DinB-like"/>
</dbReference>
<dbReference type="EMBL" id="JAHRID010000002">
    <property type="protein sequence ID" value="MBV2128538.1"/>
    <property type="molecule type" value="Genomic_DNA"/>
</dbReference>
<evidence type="ECO:0000313" key="4">
    <source>
        <dbReference type="Proteomes" id="UP000704611"/>
    </source>
</evidence>
<dbReference type="RefSeq" id="WP_217668012.1">
    <property type="nucleotide sequence ID" value="NZ_JAHRID010000002.1"/>
</dbReference>
<dbReference type="InterPro" id="IPR005532">
    <property type="entry name" value="SUMF_dom"/>
</dbReference>
<dbReference type="InterPro" id="IPR017806">
    <property type="entry name" value="EgtB"/>
</dbReference>
<sequence>MELDKNNQEQGVIDSFQQVRRQTLALTEGLSAEDMVVQSMPDASPLKWHLAHTSWFYEHFILQRFSKNYQCFNTDYQFLFNSYYDAVGPRHARPNRGLLTRPAISDILEYRQHVETHMQQLLALGQPDVTELLTIGLHHEMQHQELMLTDVLHLLSANPLAPAMQQTPPPASLSGSAQPLPALQMLSHDGGLLKVGAAEQGFSYDCEKPRHQYFLQPFKLASRPVTNGEWLQFIDDGGYQNPLLWLSDGWHYSQQYNWQAPLYWQRQQQQWCSFSLRGLQPLNLAAPVCHISYYEADAFARWAGKRLPREQEWEVIAEAQPEALTNANFLEQHIWQPTSCDNQPGFQKLFGDVWEWSQSPYSPYPGFSAAQGELAEYNGKFMANQFVLRGGSCASPRQQLRSSYRNFFHPHQRWQFSGLRLAEDQ</sequence>